<reference evidence="2 3" key="1">
    <citation type="submission" date="2018-03" db="EMBL/GenBank/DDBJ databases">
        <title>Draft Genome Sequences of the Obligatory Marine Myxobacteria Enhygromyxa salina SWB007.</title>
        <authorList>
            <person name="Poehlein A."/>
            <person name="Moghaddam J.A."/>
            <person name="Harms H."/>
            <person name="Alanjari M."/>
            <person name="Koenig G.M."/>
            <person name="Daniel R."/>
            <person name="Schaeberle T.F."/>
        </authorList>
    </citation>
    <scope>NUCLEOTIDE SEQUENCE [LARGE SCALE GENOMIC DNA]</scope>
    <source>
        <strain evidence="2 3">SWB007</strain>
    </source>
</reference>
<feature type="region of interest" description="Disordered" evidence="1">
    <location>
        <begin position="183"/>
        <end position="219"/>
    </location>
</feature>
<organism evidence="2 3">
    <name type="scientific">Enhygromyxa salina</name>
    <dbReference type="NCBI Taxonomy" id="215803"/>
    <lineage>
        <taxon>Bacteria</taxon>
        <taxon>Pseudomonadati</taxon>
        <taxon>Myxococcota</taxon>
        <taxon>Polyangia</taxon>
        <taxon>Nannocystales</taxon>
        <taxon>Nannocystaceae</taxon>
        <taxon>Enhygromyxa</taxon>
    </lineage>
</organism>
<dbReference type="AlphaFoldDB" id="A0A2S9XGX4"/>
<sequence>MLGLEPHVLVAALLDDRLLDPRLLGSTLLLFVEGQLGLAHELRVVLLWKPVSPLFERRSTAVAKHEADAIGGPAVEVFGRRECRVTSHQDLLETSATAQRDGFIEEFGGALARRPVAASVDQKQRLVGVRQRNQQRVVAPDALVGHVHAFPALASGPDDAAVDIDASGLPQQRLASPLPDFYSRIVDEPGQRPDIVGSESPAEVSRRGRGRERPSAQGLKVASVAAQPVDVIEGLPSAQEAVRDTEDVIGLVIGPVLAEQRQPLVDRLSKSERADQVVNRTDAAERVRPDSTRQLVASSASPDLGSAVTRRHATPGLPEAADDLVLLSS</sequence>
<dbReference type="Proteomes" id="UP000238823">
    <property type="component" value="Unassembled WGS sequence"/>
</dbReference>
<feature type="compositionally biased region" description="Polar residues" evidence="1">
    <location>
        <begin position="292"/>
        <end position="301"/>
    </location>
</feature>
<comment type="caution">
    <text evidence="2">The sequence shown here is derived from an EMBL/GenBank/DDBJ whole genome shotgun (WGS) entry which is preliminary data.</text>
</comment>
<evidence type="ECO:0000313" key="3">
    <source>
        <dbReference type="Proteomes" id="UP000238823"/>
    </source>
</evidence>
<gene>
    <name evidence="2" type="ORF">ENSA7_81740</name>
</gene>
<name>A0A2S9XGX4_9BACT</name>
<protein>
    <submittedName>
        <fullName evidence="2">Uncharacterized protein</fullName>
    </submittedName>
</protein>
<dbReference type="EMBL" id="PVNL01000162">
    <property type="protein sequence ID" value="PRP92118.1"/>
    <property type="molecule type" value="Genomic_DNA"/>
</dbReference>
<feature type="compositionally biased region" description="Basic and acidic residues" evidence="1">
    <location>
        <begin position="282"/>
        <end position="291"/>
    </location>
</feature>
<evidence type="ECO:0000313" key="2">
    <source>
        <dbReference type="EMBL" id="PRP92118.1"/>
    </source>
</evidence>
<proteinExistence type="predicted"/>
<feature type="region of interest" description="Disordered" evidence="1">
    <location>
        <begin position="276"/>
        <end position="322"/>
    </location>
</feature>
<accession>A0A2S9XGX4</accession>
<evidence type="ECO:0000256" key="1">
    <source>
        <dbReference type="SAM" id="MobiDB-lite"/>
    </source>
</evidence>